<keyword evidence="2" id="KW-1185">Reference proteome</keyword>
<name>A0A8H3F5K2_9LECA</name>
<sequence length="401" mass="45353">MDKNRRQRYANHIRTLWLHSKHEVDDLEFGWEGRFHAKLTSLSFPILRDLSISTYPWSEEDHYAPIRNPIPYSQPLMKTLRILDLQGPGGVVICDEFLLALSSQSKNLEKLDVCIFLILSPPLSKLWPEPIESMSSEAFLNLSRMPLLLELEIPVIQGVWTEGLELGAFTALQNLDCQIDSCGLERILNLVPRLHKLSIRAMAKATDILSIIARAKLVWLAELKVTPCARTKISVHDLFSIADNVADMKYFHIRPVYTRDVDQAVIDGLDDTKLLALAQRLPKLRAFRLLFGGSILTDRSLISLVTQCPELDFCWLSATVDYQKLIKEAPLGTFTNLENLKIWEPDGNGAKKIEINDLQSMVKALTKLMPKLAFPDFPAHPDLSLSLEEAVSGRRSFDGEV</sequence>
<evidence type="ECO:0000313" key="2">
    <source>
        <dbReference type="Proteomes" id="UP000664169"/>
    </source>
</evidence>
<gene>
    <name evidence="1" type="ORF">GOMPHAMPRED_001559</name>
</gene>
<dbReference type="Gene3D" id="3.80.10.10">
    <property type="entry name" value="Ribonuclease Inhibitor"/>
    <property type="match status" value="1"/>
</dbReference>
<accession>A0A8H3F5K2</accession>
<reference evidence="1" key="1">
    <citation type="submission" date="2021-03" db="EMBL/GenBank/DDBJ databases">
        <authorList>
            <person name="Tagirdzhanova G."/>
        </authorList>
    </citation>
    <scope>NUCLEOTIDE SEQUENCE</scope>
</reference>
<dbReference type="AlphaFoldDB" id="A0A8H3F5K2"/>
<comment type="caution">
    <text evidence="1">The sequence shown here is derived from an EMBL/GenBank/DDBJ whole genome shotgun (WGS) entry which is preliminary data.</text>
</comment>
<dbReference type="OrthoDB" id="5368161at2759"/>
<evidence type="ECO:0000313" key="1">
    <source>
        <dbReference type="EMBL" id="CAF9918571.1"/>
    </source>
</evidence>
<dbReference type="SUPFAM" id="SSF52047">
    <property type="entry name" value="RNI-like"/>
    <property type="match status" value="1"/>
</dbReference>
<proteinExistence type="predicted"/>
<organism evidence="1 2">
    <name type="scientific">Gomphillus americanus</name>
    <dbReference type="NCBI Taxonomy" id="1940652"/>
    <lineage>
        <taxon>Eukaryota</taxon>
        <taxon>Fungi</taxon>
        <taxon>Dikarya</taxon>
        <taxon>Ascomycota</taxon>
        <taxon>Pezizomycotina</taxon>
        <taxon>Lecanoromycetes</taxon>
        <taxon>OSLEUM clade</taxon>
        <taxon>Ostropomycetidae</taxon>
        <taxon>Ostropales</taxon>
        <taxon>Graphidaceae</taxon>
        <taxon>Gomphilloideae</taxon>
        <taxon>Gomphillus</taxon>
    </lineage>
</organism>
<protein>
    <submittedName>
        <fullName evidence="1">Uncharacterized protein</fullName>
    </submittedName>
</protein>
<dbReference type="Proteomes" id="UP000664169">
    <property type="component" value="Unassembled WGS sequence"/>
</dbReference>
<dbReference type="EMBL" id="CAJPDQ010000013">
    <property type="protein sequence ID" value="CAF9918571.1"/>
    <property type="molecule type" value="Genomic_DNA"/>
</dbReference>
<dbReference type="InterPro" id="IPR032675">
    <property type="entry name" value="LRR_dom_sf"/>
</dbReference>